<keyword evidence="4" id="KW-1017">Isopeptide bond</keyword>
<evidence type="ECO:0000256" key="4">
    <source>
        <dbReference type="ARBA" id="ARBA00022499"/>
    </source>
</evidence>
<evidence type="ECO:0000256" key="13">
    <source>
        <dbReference type="ARBA" id="ARBA00023274"/>
    </source>
</evidence>
<evidence type="ECO:0000256" key="17">
    <source>
        <dbReference type="ARBA" id="ARBA00076054"/>
    </source>
</evidence>
<feature type="region of interest" description="Disordered" evidence="20">
    <location>
        <begin position="1"/>
        <end position="99"/>
    </location>
</feature>
<dbReference type="CDD" id="cd00200">
    <property type="entry name" value="WD40"/>
    <property type="match status" value="1"/>
</dbReference>
<keyword evidence="3" id="KW-0488">Methylation</keyword>
<dbReference type="EMBL" id="CAJNOK010003099">
    <property type="protein sequence ID" value="CAF0887871.1"/>
    <property type="molecule type" value="Genomic_DNA"/>
</dbReference>
<feature type="repeat" description="WD" evidence="19">
    <location>
        <begin position="162"/>
        <end position="203"/>
    </location>
</feature>
<feature type="repeat" description="WD" evidence="19">
    <location>
        <begin position="221"/>
        <end position="262"/>
    </location>
</feature>
<evidence type="ECO:0000256" key="2">
    <source>
        <dbReference type="ARBA" id="ARBA00006777"/>
    </source>
</evidence>
<proteinExistence type="inferred from homology"/>
<feature type="repeat" description="WD" evidence="19">
    <location>
        <begin position="346"/>
        <end position="386"/>
    </location>
</feature>
<feature type="repeat" description="WD" evidence="19">
    <location>
        <begin position="263"/>
        <end position="304"/>
    </location>
</feature>
<comment type="subunit">
    <text evidence="15">Interacts specifically with the U3 small nucleolar RNA (U3 snoRNA). Binds a sub-fragment of the U3 snoRNA surrounding the B/C motif (3UBC). This association with the U3BC RNA is dependent on the binding of a protein called 15.5K to the box B/C motif. The association of the protein with the U3BC RNA was found to be also dependent on a conserved RNA structure that flanks the box B/C motif. Part of the small subunit (SSU) processome, composed of more than 70 proteins and the RNA chaperone small nucleolar RNA (snoRNA) U3.</text>
</comment>
<feature type="repeat" description="WD" evidence="19">
    <location>
        <begin position="305"/>
        <end position="338"/>
    </location>
</feature>
<dbReference type="InterPro" id="IPR015943">
    <property type="entry name" value="WD40/YVTN_repeat-like_dom_sf"/>
</dbReference>
<keyword evidence="6" id="KW-0597">Phosphoprotein</keyword>
<dbReference type="EMBL" id="CAJNOQ010003521">
    <property type="protein sequence ID" value="CAF1016566.1"/>
    <property type="molecule type" value="Genomic_DNA"/>
</dbReference>
<dbReference type="Proteomes" id="UP000682733">
    <property type="component" value="Unassembled WGS sequence"/>
</dbReference>
<dbReference type="InterPro" id="IPR020472">
    <property type="entry name" value="WD40_PAC1"/>
</dbReference>
<dbReference type="Proteomes" id="UP000681722">
    <property type="component" value="Unassembled WGS sequence"/>
</dbReference>
<evidence type="ECO:0000256" key="16">
    <source>
        <dbReference type="ARBA" id="ARBA00074377"/>
    </source>
</evidence>
<keyword evidence="11" id="KW-0007">Acetylation</keyword>
<evidence type="ECO:0000256" key="14">
    <source>
        <dbReference type="ARBA" id="ARBA00055322"/>
    </source>
</evidence>
<dbReference type="Pfam" id="PF00400">
    <property type="entry name" value="WD40"/>
    <property type="match status" value="5"/>
</dbReference>
<dbReference type="PROSITE" id="PS50082">
    <property type="entry name" value="WD_REPEATS_2"/>
    <property type="match status" value="5"/>
</dbReference>
<evidence type="ECO:0000256" key="9">
    <source>
        <dbReference type="ARBA" id="ARBA00022843"/>
    </source>
</evidence>
<evidence type="ECO:0000256" key="15">
    <source>
        <dbReference type="ARBA" id="ARBA00065513"/>
    </source>
</evidence>
<feature type="compositionally biased region" description="Acidic residues" evidence="20">
    <location>
        <begin position="56"/>
        <end position="72"/>
    </location>
</feature>
<feature type="compositionally biased region" description="Polar residues" evidence="20">
    <location>
        <begin position="76"/>
        <end position="90"/>
    </location>
</feature>
<comment type="function">
    <text evidence="14">Component of a nucleolar small nuclear ribonucleoprotein particle (snoRNP) thought to participate in the processing and modification of pre-ribosomal RNA (pre-rRNA). Part of the small subunit (SSU) processome, first precursor of the small eukaryotic ribosomal subunit. During the assembly of the SSU processome in the nucleolus, many ribosome biogenesis factors, an RNA chaperone and ribosomal proteins associate with the nascent pre-rRNA and work in concert to generate RNA folding, modifications, rearrangements and cleavage as well as targeted degradation of pre-ribosomal RNA by the RNA exosome.</text>
</comment>
<sequence>MPFFIRNRNDSKDKKQKKRKKILNNKLSQQHKSNKNFKSSNSIDSERISNKKNNLIEDDEEIPSDTDDEVEEGNEKVSTNGHYSLNNLINAENDEDEETNVHERRLNLAKQYIADIEKQEEEKNLDRDLVSERLRDDVLEQTGKLHRQVASTYTQPVLYHTCHGHQQTVTCVAVSSDGNYVYSGSKDCSIIKWCLVTGKKLHLIRRLTKPKDESAKSTATVCGHYNHVLSLALSTDGLYLVSGDKSNLIQIWNGNTCQHLKTFRGHKGPVTGLVFRRNSHQLFSASHDRSVKVWNLDEMTYVETLFGHQEPIQAIDALMRERCLTAGGRDNTLRLWKIIEESHLVFNGHKGSIDCLSFINEEHMLSGADDGSLALWTVNKRRPLFHLPHAHKPLTTIDILDSSLPEEYWITALTALRYTDLTATGSFDGSIKLWKCTAEFNHMSVLFTIPQMGFVNDLKFSNDGQYLIAAVGQEHRSGRWWSVKGAKNSVVIYKLGKLTSDTV</sequence>
<dbReference type="GO" id="GO:0006364">
    <property type="term" value="P:rRNA processing"/>
    <property type="evidence" value="ECO:0007669"/>
    <property type="project" value="UniProtKB-KW"/>
</dbReference>
<accession>A0A814HZ00</accession>
<feature type="compositionally biased region" description="Basic residues" evidence="20">
    <location>
        <begin position="14"/>
        <end position="23"/>
    </location>
</feature>
<keyword evidence="5" id="KW-0698">rRNA processing</keyword>
<dbReference type="InterPro" id="IPR019775">
    <property type="entry name" value="WD40_repeat_CS"/>
</dbReference>
<comment type="similarity">
    <text evidence="2">Belongs to the WD repeat RRP9 family.</text>
</comment>
<keyword evidence="8" id="KW-0677">Repeat</keyword>
<evidence type="ECO:0000313" key="22">
    <source>
        <dbReference type="EMBL" id="CAF1016566.1"/>
    </source>
</evidence>
<evidence type="ECO:0000313" key="24">
    <source>
        <dbReference type="EMBL" id="CAF3788104.1"/>
    </source>
</evidence>
<gene>
    <name evidence="22" type="ORF">GPM918_LOCUS14550</name>
    <name evidence="21" type="ORF">OVA965_LOCUS8968</name>
    <name evidence="24" type="ORF">SRO942_LOCUS14550</name>
    <name evidence="23" type="ORF">TMI583_LOCUS8962</name>
</gene>
<evidence type="ECO:0000256" key="6">
    <source>
        <dbReference type="ARBA" id="ARBA00022553"/>
    </source>
</evidence>
<dbReference type="SMART" id="SM00320">
    <property type="entry name" value="WD40"/>
    <property type="match status" value="7"/>
</dbReference>
<dbReference type="PROSITE" id="PS00678">
    <property type="entry name" value="WD_REPEATS_1"/>
    <property type="match status" value="1"/>
</dbReference>
<dbReference type="InterPro" id="IPR001680">
    <property type="entry name" value="WD40_rpt"/>
</dbReference>
<dbReference type="PROSITE" id="PS50294">
    <property type="entry name" value="WD_REPEATS_REGION"/>
    <property type="match status" value="5"/>
</dbReference>
<dbReference type="SUPFAM" id="SSF50978">
    <property type="entry name" value="WD40 repeat-like"/>
    <property type="match status" value="1"/>
</dbReference>
<dbReference type="EMBL" id="CAJOBC010003521">
    <property type="protein sequence ID" value="CAF3788104.1"/>
    <property type="molecule type" value="Genomic_DNA"/>
</dbReference>
<dbReference type="FunFam" id="2.130.10.10:FF:000143">
    <property type="entry name" value="U3 small nucleolar RNA-interacting protein 2 isoform X2"/>
    <property type="match status" value="1"/>
</dbReference>
<keyword evidence="13" id="KW-0687">Ribonucleoprotein</keyword>
<keyword evidence="25" id="KW-1185">Reference proteome</keyword>
<organism evidence="22 25">
    <name type="scientific">Didymodactylos carnosus</name>
    <dbReference type="NCBI Taxonomy" id="1234261"/>
    <lineage>
        <taxon>Eukaryota</taxon>
        <taxon>Metazoa</taxon>
        <taxon>Spiralia</taxon>
        <taxon>Gnathifera</taxon>
        <taxon>Rotifera</taxon>
        <taxon>Eurotatoria</taxon>
        <taxon>Bdelloidea</taxon>
        <taxon>Philodinida</taxon>
        <taxon>Philodinidae</taxon>
        <taxon>Didymodactylos</taxon>
    </lineage>
</organism>
<evidence type="ECO:0000256" key="1">
    <source>
        <dbReference type="ARBA" id="ARBA00004604"/>
    </source>
</evidence>
<dbReference type="GO" id="GO:0032040">
    <property type="term" value="C:small-subunit processome"/>
    <property type="evidence" value="ECO:0007669"/>
    <property type="project" value="TreeGrafter"/>
</dbReference>
<keyword evidence="9" id="KW-0832">Ubl conjugation</keyword>
<dbReference type="Proteomes" id="UP000677228">
    <property type="component" value="Unassembled WGS sequence"/>
</dbReference>
<evidence type="ECO:0000256" key="18">
    <source>
        <dbReference type="ARBA" id="ARBA00077445"/>
    </source>
</evidence>
<evidence type="ECO:0000256" key="12">
    <source>
        <dbReference type="ARBA" id="ARBA00023242"/>
    </source>
</evidence>
<evidence type="ECO:0000313" key="25">
    <source>
        <dbReference type="Proteomes" id="UP000663829"/>
    </source>
</evidence>
<evidence type="ECO:0000256" key="8">
    <source>
        <dbReference type="ARBA" id="ARBA00022737"/>
    </source>
</evidence>
<dbReference type="PANTHER" id="PTHR19865">
    <property type="entry name" value="U3 SMALL NUCLEOLAR RNA INTERACTING PROTEIN 2"/>
    <property type="match status" value="1"/>
</dbReference>
<reference evidence="22" key="1">
    <citation type="submission" date="2021-02" db="EMBL/GenBank/DDBJ databases">
        <authorList>
            <person name="Nowell W R."/>
        </authorList>
    </citation>
    <scope>NUCLEOTIDE SEQUENCE</scope>
</reference>
<dbReference type="InterPro" id="IPR036322">
    <property type="entry name" value="WD40_repeat_dom_sf"/>
</dbReference>
<name>A0A814HZ00_9BILA</name>
<evidence type="ECO:0000256" key="3">
    <source>
        <dbReference type="ARBA" id="ARBA00022481"/>
    </source>
</evidence>
<dbReference type="PRINTS" id="PR00320">
    <property type="entry name" value="GPROTEINBRPT"/>
</dbReference>
<evidence type="ECO:0000256" key="11">
    <source>
        <dbReference type="ARBA" id="ARBA00022990"/>
    </source>
</evidence>
<evidence type="ECO:0000313" key="21">
    <source>
        <dbReference type="EMBL" id="CAF0887871.1"/>
    </source>
</evidence>
<dbReference type="AlphaFoldDB" id="A0A814HZ00"/>
<keyword evidence="12" id="KW-0539">Nucleus</keyword>
<dbReference type="InterPro" id="IPR039241">
    <property type="entry name" value="Rrp9-like"/>
</dbReference>
<dbReference type="OrthoDB" id="189968at2759"/>
<evidence type="ECO:0000256" key="20">
    <source>
        <dbReference type="SAM" id="MobiDB-lite"/>
    </source>
</evidence>
<dbReference type="GO" id="GO:0034511">
    <property type="term" value="F:U3 snoRNA binding"/>
    <property type="evidence" value="ECO:0007669"/>
    <property type="project" value="InterPro"/>
</dbReference>
<dbReference type="EMBL" id="CAJOBA010003099">
    <property type="protein sequence ID" value="CAF3670587.1"/>
    <property type="molecule type" value="Genomic_DNA"/>
</dbReference>
<dbReference type="PANTHER" id="PTHR19865:SF0">
    <property type="entry name" value="U3 SMALL NUCLEOLAR RNA-INTERACTING PROTEIN 2"/>
    <property type="match status" value="1"/>
</dbReference>
<evidence type="ECO:0000256" key="19">
    <source>
        <dbReference type="PROSITE-ProRule" id="PRU00221"/>
    </source>
</evidence>
<protein>
    <recommendedName>
        <fullName evidence="16">U3 small nucleolar RNA-interacting protein 2</fullName>
    </recommendedName>
    <alternativeName>
        <fullName evidence="18">RRP9 homolog</fullName>
    </alternativeName>
    <alternativeName>
        <fullName evidence="17">U3 small nucleolar ribonucleoprotein-associated 55 kDa protein</fullName>
    </alternativeName>
</protein>
<comment type="caution">
    <text evidence="22">The sequence shown here is derived from an EMBL/GenBank/DDBJ whole genome shotgun (WGS) entry which is preliminary data.</text>
</comment>
<keyword evidence="7 19" id="KW-0853">WD repeat</keyword>
<comment type="subcellular location">
    <subcellularLocation>
        <location evidence="1">Nucleus</location>
        <location evidence="1">Nucleolus</location>
    </subcellularLocation>
</comment>
<evidence type="ECO:0000313" key="23">
    <source>
        <dbReference type="EMBL" id="CAF3670587.1"/>
    </source>
</evidence>
<evidence type="ECO:0000256" key="7">
    <source>
        <dbReference type="ARBA" id="ARBA00022574"/>
    </source>
</evidence>
<dbReference type="Proteomes" id="UP000663829">
    <property type="component" value="Unassembled WGS sequence"/>
</dbReference>
<evidence type="ECO:0000256" key="5">
    <source>
        <dbReference type="ARBA" id="ARBA00022552"/>
    </source>
</evidence>
<dbReference type="Gene3D" id="2.130.10.10">
    <property type="entry name" value="YVTN repeat-like/Quinoprotein amine dehydrogenase"/>
    <property type="match status" value="1"/>
</dbReference>
<evidence type="ECO:0000256" key="10">
    <source>
        <dbReference type="ARBA" id="ARBA00022884"/>
    </source>
</evidence>
<keyword evidence="10" id="KW-0694">RNA-binding</keyword>